<reference evidence="5" key="1">
    <citation type="journal article" date="2011" name="Genome Biol.">
        <title>Comparative genomics of the social amoebae Dictyostelium discoideum and Dictyostelium purpureum.</title>
        <authorList>
            <consortium name="US DOE Joint Genome Institute (JGI-PGF)"/>
            <person name="Sucgang R."/>
            <person name="Kuo A."/>
            <person name="Tian X."/>
            <person name="Salerno W."/>
            <person name="Parikh A."/>
            <person name="Feasley C.L."/>
            <person name="Dalin E."/>
            <person name="Tu H."/>
            <person name="Huang E."/>
            <person name="Barry K."/>
            <person name="Lindquist E."/>
            <person name="Shapiro H."/>
            <person name="Bruce D."/>
            <person name="Schmutz J."/>
            <person name="Salamov A."/>
            <person name="Fey P."/>
            <person name="Gaudet P."/>
            <person name="Anjard C."/>
            <person name="Babu M.M."/>
            <person name="Basu S."/>
            <person name="Bushmanova Y."/>
            <person name="van der Wel H."/>
            <person name="Katoh-Kurasawa M."/>
            <person name="Dinh C."/>
            <person name="Coutinho P.M."/>
            <person name="Saito T."/>
            <person name="Elias M."/>
            <person name="Schaap P."/>
            <person name="Kay R.R."/>
            <person name="Henrissat B."/>
            <person name="Eichinger L."/>
            <person name="Rivero F."/>
            <person name="Putnam N.H."/>
            <person name="West C.M."/>
            <person name="Loomis W.F."/>
            <person name="Chisholm R.L."/>
            <person name="Shaulsky G."/>
            <person name="Strassmann J.E."/>
            <person name="Queller D.C."/>
            <person name="Kuspa A."/>
            <person name="Grigoriev I.V."/>
        </authorList>
    </citation>
    <scope>NUCLEOTIDE SEQUENCE [LARGE SCALE GENOMIC DNA]</scope>
    <source>
        <strain evidence="5">QSDP1</strain>
    </source>
</reference>
<protein>
    <recommendedName>
        <fullName evidence="3">NTF2 domain-containing protein</fullName>
    </recommendedName>
</protein>
<sequence>GKAFAEHYYRIFDNNRSSLNTIYQPQSILTWEGKVFQGQQAICTYINELPFQKVERKIQSIDSQPTIIPNFQPGVLVTITGTLVIDGEPKPLKYVQVFNLLPNQGSYLLLNDFFRFSLD</sequence>
<dbReference type="SUPFAM" id="SSF54427">
    <property type="entry name" value="NTF2-like"/>
    <property type="match status" value="1"/>
</dbReference>
<feature type="domain" description="NTF2" evidence="3">
    <location>
        <begin position="1"/>
        <end position="116"/>
    </location>
</feature>
<dbReference type="CDD" id="cd00780">
    <property type="entry name" value="NTF2"/>
    <property type="match status" value="1"/>
</dbReference>
<evidence type="ECO:0000256" key="2">
    <source>
        <dbReference type="RuleBase" id="RU369002"/>
    </source>
</evidence>
<dbReference type="Gene3D" id="3.10.450.50">
    <property type="match status" value="1"/>
</dbReference>
<dbReference type="InterPro" id="IPR045875">
    <property type="entry name" value="NTF2"/>
</dbReference>
<dbReference type="GeneID" id="10510189"/>
<keyword evidence="1 2" id="KW-0963">Cytoplasm</keyword>
<dbReference type="GO" id="GO:0005737">
    <property type="term" value="C:cytoplasm"/>
    <property type="evidence" value="ECO:0007669"/>
    <property type="project" value="UniProtKB-SubCell"/>
</dbReference>
<dbReference type="Pfam" id="PF02136">
    <property type="entry name" value="NTF2"/>
    <property type="match status" value="1"/>
</dbReference>
<dbReference type="EMBL" id="GL870962">
    <property type="protein sequence ID" value="EGC39170.1"/>
    <property type="molecule type" value="Genomic_DNA"/>
</dbReference>
<dbReference type="InterPro" id="IPR018222">
    <property type="entry name" value="Nuclear_transport_factor_2_euk"/>
</dbReference>
<dbReference type="FunCoup" id="F0ZA45">
    <property type="interactions" value="1075"/>
</dbReference>
<dbReference type="InterPro" id="IPR002075">
    <property type="entry name" value="NTF2_dom"/>
</dbReference>
<dbReference type="GO" id="GO:0006913">
    <property type="term" value="P:nucleocytoplasmic transport"/>
    <property type="evidence" value="ECO:0000318"/>
    <property type="project" value="GO_Central"/>
</dbReference>
<evidence type="ECO:0000313" key="4">
    <source>
        <dbReference type="EMBL" id="EGC39170.1"/>
    </source>
</evidence>
<keyword evidence="5" id="KW-1185">Reference proteome</keyword>
<dbReference type="PANTHER" id="PTHR12612">
    <property type="entry name" value="NUCLEAR TRANSPORT FACTOR 2"/>
    <property type="match status" value="1"/>
</dbReference>
<dbReference type="eggNOG" id="KOG2104">
    <property type="taxonomic scope" value="Eukaryota"/>
</dbReference>
<dbReference type="PROSITE" id="PS50177">
    <property type="entry name" value="NTF2_DOMAIN"/>
    <property type="match status" value="1"/>
</dbReference>
<keyword evidence="2" id="KW-0653">Protein transport</keyword>
<accession>F0ZA45</accession>
<dbReference type="InParanoid" id="F0ZA45"/>
<comment type="function">
    <text evidence="2">Has a role in nuclear-cytoplasmic transport of proteins and mRNAs.</text>
</comment>
<name>F0ZA45_DICPU</name>
<dbReference type="OrthoDB" id="6507044at2759"/>
<evidence type="ECO:0000259" key="3">
    <source>
        <dbReference type="PROSITE" id="PS50177"/>
    </source>
</evidence>
<keyword evidence="2" id="KW-0813">Transport</keyword>
<dbReference type="FunFam" id="3.10.450.50:FF:000005">
    <property type="entry name" value="Nuclear transport factor 2"/>
    <property type="match status" value="1"/>
</dbReference>
<dbReference type="GO" id="GO:0044613">
    <property type="term" value="C:nuclear pore central transport channel"/>
    <property type="evidence" value="ECO:0000318"/>
    <property type="project" value="GO_Central"/>
</dbReference>
<dbReference type="Proteomes" id="UP000001064">
    <property type="component" value="Unassembled WGS sequence"/>
</dbReference>
<feature type="non-terminal residue" evidence="4">
    <location>
        <position position="119"/>
    </location>
</feature>
<dbReference type="STRING" id="5786.F0ZA45"/>
<dbReference type="KEGG" id="dpp:DICPUDRAFT_27457"/>
<evidence type="ECO:0000256" key="1">
    <source>
        <dbReference type="ARBA" id="ARBA00022490"/>
    </source>
</evidence>
<dbReference type="GO" id="GO:0006606">
    <property type="term" value="P:protein import into nucleus"/>
    <property type="evidence" value="ECO:0007669"/>
    <property type="project" value="UniProtKB-ARBA"/>
</dbReference>
<dbReference type="RefSeq" id="XP_003284316.1">
    <property type="nucleotide sequence ID" value="XM_003284268.1"/>
</dbReference>
<proteinExistence type="predicted"/>
<dbReference type="OMA" id="QFVEYYY"/>
<comment type="subcellular location">
    <subcellularLocation>
        <location evidence="2">Cytoplasm</location>
    </subcellularLocation>
    <subcellularLocation>
        <location evidence="2">Nucleus</location>
    </subcellularLocation>
</comment>
<evidence type="ECO:0000313" key="5">
    <source>
        <dbReference type="Proteomes" id="UP000001064"/>
    </source>
</evidence>
<dbReference type="VEuPathDB" id="AmoebaDB:DICPUDRAFT_27457"/>
<dbReference type="GO" id="GO:0051028">
    <property type="term" value="P:mRNA transport"/>
    <property type="evidence" value="ECO:0007669"/>
    <property type="project" value="UniProtKB-UniRule"/>
</dbReference>
<organism evidence="4 5">
    <name type="scientific">Dictyostelium purpureum</name>
    <name type="common">Slime mold</name>
    <dbReference type="NCBI Taxonomy" id="5786"/>
    <lineage>
        <taxon>Eukaryota</taxon>
        <taxon>Amoebozoa</taxon>
        <taxon>Evosea</taxon>
        <taxon>Eumycetozoa</taxon>
        <taxon>Dictyostelia</taxon>
        <taxon>Dictyosteliales</taxon>
        <taxon>Dictyosteliaceae</taxon>
        <taxon>Dictyostelium</taxon>
    </lineage>
</organism>
<dbReference type="InterPro" id="IPR032710">
    <property type="entry name" value="NTF2-like_dom_sf"/>
</dbReference>
<gene>
    <name evidence="4" type="ORF">DICPUDRAFT_27457</name>
</gene>
<keyword evidence="2" id="KW-0539">Nucleus</keyword>
<dbReference type="AlphaFoldDB" id="F0ZA45"/>